<evidence type="ECO:0000313" key="2">
    <source>
        <dbReference type="Proteomes" id="UP001610861"/>
    </source>
</evidence>
<dbReference type="InterPro" id="IPR011200">
    <property type="entry name" value="UCP012608"/>
</dbReference>
<name>A0ABW7Q770_9MICO</name>
<protein>
    <submittedName>
        <fullName evidence="1">DUF2332 domain-containing protein</fullName>
    </submittedName>
</protein>
<dbReference type="Pfam" id="PF10094">
    <property type="entry name" value="DUF2332"/>
    <property type="match status" value="1"/>
</dbReference>
<gene>
    <name evidence="1" type="ORF">ACH3VR_03575</name>
</gene>
<proteinExistence type="predicted"/>
<dbReference type="EMBL" id="JBIQWL010000001">
    <property type="protein sequence ID" value="MFH8249434.1"/>
    <property type="molecule type" value="Genomic_DNA"/>
</dbReference>
<evidence type="ECO:0000313" key="1">
    <source>
        <dbReference type="EMBL" id="MFH8249434.1"/>
    </source>
</evidence>
<organism evidence="1 2">
    <name type="scientific">Microbacterium alkaliflavum</name>
    <dbReference type="NCBI Taxonomy" id="3248839"/>
    <lineage>
        <taxon>Bacteria</taxon>
        <taxon>Bacillati</taxon>
        <taxon>Actinomycetota</taxon>
        <taxon>Actinomycetes</taxon>
        <taxon>Micrococcales</taxon>
        <taxon>Microbacteriaceae</taxon>
        <taxon>Microbacterium</taxon>
    </lineage>
</organism>
<keyword evidence="2" id="KW-1185">Reference proteome</keyword>
<dbReference type="Proteomes" id="UP001610861">
    <property type="component" value="Unassembled WGS sequence"/>
</dbReference>
<comment type="caution">
    <text evidence="1">The sequence shown here is derived from an EMBL/GenBank/DDBJ whole genome shotgun (WGS) entry which is preliminary data.</text>
</comment>
<accession>A0ABW7Q770</accession>
<dbReference type="RefSeq" id="WP_396639371.1">
    <property type="nucleotide sequence ID" value="NZ_JBIQWL010000001.1"/>
</dbReference>
<reference evidence="1 2" key="1">
    <citation type="submission" date="2024-09" db="EMBL/GenBank/DDBJ databases">
        <authorList>
            <person name="Pan X."/>
        </authorList>
    </citation>
    <scope>NUCLEOTIDE SEQUENCE [LARGE SCALE GENOMIC DNA]</scope>
    <source>
        <strain evidence="1 2">B2969</strain>
    </source>
</reference>
<sequence>MTSERDAQAAVDGVQERFARFARDEAPGRSALYGEWASGIAGDAATAGLLARIAATRRQPPLVFALTRLLGAPLGPYPEWADWVAAHIDDVVAESTRRGLQTNEPLRCAALLPALATVDGPVALLEIGASAGLCLYPDRYSYRYDGDRTVALDPADGLSPVVLHAALRGAAPLRMPDVVWRAGIDVAPLDPRDASDRTFLTTLVWPGEEGRAERIEAALDVAAADPPRIVAGDATARGVLAALAAEAPADATLVVTTPGVLPHIPRAGRERLLGMLRTMDAVWITIDPPGLHDVWHPPLDPESWGGFVLAKDAVPLAAVDPLGAFVEWRAGV</sequence>